<feature type="repeat" description="ARM" evidence="7">
    <location>
        <begin position="245"/>
        <end position="287"/>
    </location>
</feature>
<evidence type="ECO:0000313" key="10">
    <source>
        <dbReference type="EMBL" id="KAJ1096562.1"/>
    </source>
</evidence>
<sequence>MPTTNETEERLKKYKNKGKDTSELRRRRVEVSVEIRKAKKDEQILKRRNVTSFDEDECLSPEQQKGGNAAIPPMTLEEIVQGMNTSDPDLELKATQAARKMLSRERNPPLNEIIEAGMIPRMVEFLGRNENSTLQFEAAWALTNIASGTSEQTKAVVEGGAIPAFIALLSSQHPHISEQAVWALGNIAGDGPLYRDALIKCNVISPLLALVTPQTPVGFLRNITWTLSNLCRNKNPHPPMEAVLQILPALIQLLHHDDKDILSDTCWAMSYLTDGSNDRIDVVVNTGIVERLVQLMASEELTILTPALRTIGNIVTGTDIQTQVAINCGVLSVLPQLLRHRKQSIQKEAAWALSNIAAGPSQQIQQLITCGLLPPLVEVLSKGDFKAQKEAVWAVTNYTSGGTVEQVVQLVQCGVMAPLLNLLNSKDSKVILVILDAISNIFMAAEKLGEVEKLCILVEELGGLESIEALQTHDNHMVYRAALALIEKYFSSEEDEDGVALEPEAGEEGYTFKLSAEAKGSFNF</sequence>
<evidence type="ECO:0000256" key="2">
    <source>
        <dbReference type="ARBA" id="ARBA00022448"/>
    </source>
</evidence>
<dbReference type="Pfam" id="PF00514">
    <property type="entry name" value="Arm"/>
    <property type="match status" value="8"/>
</dbReference>
<dbReference type="Proteomes" id="UP001066276">
    <property type="component" value="Chromosome 10"/>
</dbReference>
<evidence type="ECO:0000256" key="6">
    <source>
        <dbReference type="PIRNR" id="PIRNR005673"/>
    </source>
</evidence>
<comment type="subunit">
    <text evidence="5">Forms a complex with importin subunit beta-1.</text>
</comment>
<dbReference type="InterPro" id="IPR024931">
    <property type="entry name" value="Importin_alpha"/>
</dbReference>
<accession>A0AAV7LZB2</accession>
<evidence type="ECO:0000259" key="9">
    <source>
        <dbReference type="PROSITE" id="PS51214"/>
    </source>
</evidence>
<keyword evidence="2 6" id="KW-0813">Transport</keyword>
<dbReference type="InterPro" id="IPR016024">
    <property type="entry name" value="ARM-type_fold"/>
</dbReference>
<dbReference type="PROSITE" id="PS50176">
    <property type="entry name" value="ARM_REPEAT"/>
    <property type="match status" value="4"/>
</dbReference>
<gene>
    <name evidence="10" type="ORF">NDU88_001697</name>
</gene>
<comment type="similarity">
    <text evidence="1 6">Belongs to the importin alpha family.</text>
</comment>
<protein>
    <recommendedName>
        <fullName evidence="6">Importin subunit alpha</fullName>
    </recommendedName>
</protein>
<dbReference type="PANTHER" id="PTHR23316">
    <property type="entry name" value="IMPORTIN ALPHA"/>
    <property type="match status" value="1"/>
</dbReference>
<dbReference type="InterPro" id="IPR032413">
    <property type="entry name" value="Arm_3"/>
</dbReference>
<reference evidence="10" key="1">
    <citation type="journal article" date="2022" name="bioRxiv">
        <title>Sequencing and chromosome-scale assembly of the giantPleurodeles waltlgenome.</title>
        <authorList>
            <person name="Brown T."/>
            <person name="Elewa A."/>
            <person name="Iarovenko S."/>
            <person name="Subramanian E."/>
            <person name="Araus A.J."/>
            <person name="Petzold A."/>
            <person name="Susuki M."/>
            <person name="Suzuki K.-i.T."/>
            <person name="Hayashi T."/>
            <person name="Toyoda A."/>
            <person name="Oliveira C."/>
            <person name="Osipova E."/>
            <person name="Leigh N.D."/>
            <person name="Simon A."/>
            <person name="Yun M.H."/>
        </authorList>
    </citation>
    <scope>NUCLEOTIDE SEQUENCE</scope>
    <source>
        <strain evidence="10">20211129_DDA</strain>
        <tissue evidence="10">Liver</tissue>
    </source>
</reference>
<evidence type="ECO:0000256" key="3">
    <source>
        <dbReference type="ARBA" id="ARBA00022737"/>
    </source>
</evidence>
<feature type="compositionally biased region" description="Basic and acidic residues" evidence="8">
    <location>
        <begin position="7"/>
        <end position="26"/>
    </location>
</feature>
<keyword evidence="4 6" id="KW-0653">Protein transport</keyword>
<dbReference type="GO" id="GO:0061608">
    <property type="term" value="F:nuclear import signal receptor activity"/>
    <property type="evidence" value="ECO:0007669"/>
    <property type="project" value="InterPro"/>
</dbReference>
<dbReference type="SMART" id="SM00185">
    <property type="entry name" value="ARM"/>
    <property type="match status" value="8"/>
</dbReference>
<comment type="caution">
    <text evidence="10">The sequence shown here is derived from an EMBL/GenBank/DDBJ whole genome shotgun (WGS) entry which is preliminary data.</text>
</comment>
<dbReference type="Pfam" id="PF16186">
    <property type="entry name" value="Arm_3"/>
    <property type="match status" value="1"/>
</dbReference>
<dbReference type="GO" id="GO:0005634">
    <property type="term" value="C:nucleus"/>
    <property type="evidence" value="ECO:0007669"/>
    <property type="project" value="UniProtKB-ARBA"/>
</dbReference>
<dbReference type="InterPro" id="IPR002652">
    <property type="entry name" value="Importin-a_IBB"/>
</dbReference>
<feature type="region of interest" description="Disordered" evidence="8">
    <location>
        <begin position="1"/>
        <end position="26"/>
    </location>
</feature>
<evidence type="ECO:0000256" key="7">
    <source>
        <dbReference type="PROSITE-ProRule" id="PRU00259"/>
    </source>
</evidence>
<name>A0AAV7LZB2_PLEWA</name>
<proteinExistence type="inferred from homology"/>
<dbReference type="InterPro" id="IPR000225">
    <property type="entry name" value="Armadillo"/>
</dbReference>
<evidence type="ECO:0000256" key="5">
    <source>
        <dbReference type="ARBA" id="ARBA00063687"/>
    </source>
</evidence>
<dbReference type="GO" id="GO:0005737">
    <property type="term" value="C:cytoplasm"/>
    <property type="evidence" value="ECO:0007669"/>
    <property type="project" value="InterPro"/>
</dbReference>
<dbReference type="FunFam" id="1.25.10.10:FF:000009">
    <property type="entry name" value="Importin subunit alpha"/>
    <property type="match status" value="1"/>
</dbReference>
<feature type="repeat" description="ARM" evidence="7">
    <location>
        <begin position="160"/>
        <end position="188"/>
    </location>
</feature>
<dbReference type="PROSITE" id="PS51214">
    <property type="entry name" value="IBB"/>
    <property type="match status" value="1"/>
</dbReference>
<dbReference type="PIRSF" id="PIRSF005673">
    <property type="entry name" value="Importin_alpha"/>
    <property type="match status" value="1"/>
</dbReference>
<dbReference type="EMBL" id="JANPWB010000014">
    <property type="protein sequence ID" value="KAJ1096562.1"/>
    <property type="molecule type" value="Genomic_DNA"/>
</dbReference>
<evidence type="ECO:0000256" key="8">
    <source>
        <dbReference type="SAM" id="MobiDB-lite"/>
    </source>
</evidence>
<feature type="repeat" description="ARM" evidence="7">
    <location>
        <begin position="329"/>
        <end position="363"/>
    </location>
</feature>
<dbReference type="SUPFAM" id="SSF48371">
    <property type="entry name" value="ARM repeat"/>
    <property type="match status" value="1"/>
</dbReference>
<dbReference type="GO" id="GO:0006606">
    <property type="term" value="P:protein import into nucleus"/>
    <property type="evidence" value="ECO:0007669"/>
    <property type="project" value="InterPro"/>
</dbReference>
<evidence type="ECO:0000256" key="4">
    <source>
        <dbReference type="ARBA" id="ARBA00022927"/>
    </source>
</evidence>
<evidence type="ECO:0000313" key="11">
    <source>
        <dbReference type="Proteomes" id="UP001066276"/>
    </source>
</evidence>
<dbReference type="InterPro" id="IPR036975">
    <property type="entry name" value="Importin-a_IBB_sf"/>
</dbReference>
<dbReference type="Gene3D" id="1.25.10.10">
    <property type="entry name" value="Leucine-rich Repeat Variant"/>
    <property type="match status" value="1"/>
</dbReference>
<keyword evidence="11" id="KW-1185">Reference proteome</keyword>
<feature type="repeat" description="ARM" evidence="7">
    <location>
        <begin position="117"/>
        <end position="160"/>
    </location>
</feature>
<feature type="domain" description="IBB" evidence="9">
    <location>
        <begin position="1"/>
        <end position="57"/>
    </location>
</feature>
<dbReference type="InterPro" id="IPR011989">
    <property type="entry name" value="ARM-like"/>
</dbReference>
<dbReference type="AlphaFoldDB" id="A0AAV7LZB2"/>
<dbReference type="Pfam" id="PF01749">
    <property type="entry name" value="IBB"/>
    <property type="match status" value="1"/>
</dbReference>
<organism evidence="10 11">
    <name type="scientific">Pleurodeles waltl</name>
    <name type="common">Iberian ribbed newt</name>
    <dbReference type="NCBI Taxonomy" id="8319"/>
    <lineage>
        <taxon>Eukaryota</taxon>
        <taxon>Metazoa</taxon>
        <taxon>Chordata</taxon>
        <taxon>Craniata</taxon>
        <taxon>Vertebrata</taxon>
        <taxon>Euteleostomi</taxon>
        <taxon>Amphibia</taxon>
        <taxon>Batrachia</taxon>
        <taxon>Caudata</taxon>
        <taxon>Salamandroidea</taxon>
        <taxon>Salamandridae</taxon>
        <taxon>Pleurodelinae</taxon>
        <taxon>Pleurodeles</taxon>
    </lineage>
</organism>
<evidence type="ECO:0000256" key="1">
    <source>
        <dbReference type="ARBA" id="ARBA00010394"/>
    </source>
</evidence>
<dbReference type="Gene3D" id="1.20.5.690">
    <property type="entry name" value="Importin-alpha, importin-beta-binding domain"/>
    <property type="match status" value="1"/>
</dbReference>
<keyword evidence="3" id="KW-0677">Repeat</keyword>